<dbReference type="EMBL" id="GDID01005775">
    <property type="protein sequence ID" value="JAP90831.1"/>
    <property type="molecule type" value="Transcribed_RNA"/>
</dbReference>
<sequence>MNINHEMHFQAITIAGSPITGSIDGPLSKASFSRPCSIIKHDKFIFVSDRSINNSIRVIFDGQVKSLRWKSSSELLHAAGLCVFRNCLFIVDKGHDKIRYLQLPALNQLFFNSLETTRFDICTLQTPALKKPGSIIVKDDQLIVSDSGSGRVLQFVISEKLDVLQAIELAKLGRPEGMCLWGDSVLVADSLLNQIFEVSTKVKRVFGGENSEHKFKTPCGICVYQQNIFILERDSCSLLLLKGSELTKISSRKGYCDGEDFAMDEPSGLFCYMENHQLKILIADTKNAAIREVIWLKDQEEPVVQIIKQSLSQGQGQSQAQSQKEEKEQDLIPLLKIAPSSTLDPLLVKSNVQIEPFWASFNQIPFKPDQCCQMILKAQHDCFYPVSFSFLDYFHLIDEFWDLSRLSDLEVKNLKALQIYRTFCIYKLLNYEPQLLQQFIKSPEQHSALISLVAGRCVKIRCISQNQILKINPKNQFLAGKIDFSKDSQISFQIDLQISLPKAETQIQIAFVDGILQDEKVYYLEGELQEFMGRQISVFSHSFKYQLPKAVLENAWMPKQNPVIRMEIKAGEEGFMANVDFGTGQEKKVQKELQRVYMLEQESVATRV</sequence>
<name>A0A146K5J6_9EUKA</name>
<gene>
    <name evidence="1" type="ORF">TPC1_17754</name>
</gene>
<proteinExistence type="predicted"/>
<dbReference type="InterPro" id="IPR011042">
    <property type="entry name" value="6-blade_b-propeller_TolB-like"/>
</dbReference>
<organism evidence="1">
    <name type="scientific">Trepomonas sp. PC1</name>
    <dbReference type="NCBI Taxonomy" id="1076344"/>
    <lineage>
        <taxon>Eukaryota</taxon>
        <taxon>Metamonada</taxon>
        <taxon>Diplomonadida</taxon>
        <taxon>Hexamitidae</taxon>
        <taxon>Hexamitinae</taxon>
        <taxon>Trepomonas</taxon>
    </lineage>
</organism>
<dbReference type="Gene3D" id="2.120.10.30">
    <property type="entry name" value="TolB, C-terminal domain"/>
    <property type="match status" value="2"/>
</dbReference>
<dbReference type="SUPFAM" id="SSF63825">
    <property type="entry name" value="YWTD domain"/>
    <property type="match status" value="1"/>
</dbReference>
<dbReference type="AlphaFoldDB" id="A0A146K5J6"/>
<evidence type="ECO:0000313" key="1">
    <source>
        <dbReference type="EMBL" id="JAP90831.1"/>
    </source>
</evidence>
<reference evidence="1" key="1">
    <citation type="submission" date="2015-07" db="EMBL/GenBank/DDBJ databases">
        <title>Adaptation to a free-living lifestyle via gene acquisitions in the diplomonad Trepomonas sp. PC1.</title>
        <authorList>
            <person name="Xu F."/>
            <person name="Jerlstrom-Hultqvist J."/>
            <person name="Kolisko M."/>
            <person name="Simpson A.G.B."/>
            <person name="Roger A.J."/>
            <person name="Svard S.G."/>
            <person name="Andersson J.O."/>
        </authorList>
    </citation>
    <scope>NUCLEOTIDE SEQUENCE</scope>
    <source>
        <strain evidence="1">PC1</strain>
    </source>
</reference>
<protein>
    <submittedName>
        <fullName evidence="1">Uncharacterized protein</fullName>
    </submittedName>
</protein>
<accession>A0A146K5J6</accession>